<protein>
    <submittedName>
        <fullName evidence="8">MFS transporter, DHA1 family, multidrug resistance protein</fullName>
    </submittedName>
</protein>
<proteinExistence type="predicted"/>
<dbReference type="InterPro" id="IPR036259">
    <property type="entry name" value="MFS_trans_sf"/>
</dbReference>
<feature type="transmembrane region" description="Helical" evidence="6">
    <location>
        <begin position="180"/>
        <end position="200"/>
    </location>
</feature>
<dbReference type="InterPro" id="IPR011701">
    <property type="entry name" value="MFS"/>
</dbReference>
<feature type="transmembrane region" description="Helical" evidence="6">
    <location>
        <begin position="47"/>
        <end position="67"/>
    </location>
</feature>
<dbReference type="RefSeq" id="WP_073067789.1">
    <property type="nucleotide sequence ID" value="NZ_FQUS01000026.1"/>
</dbReference>
<dbReference type="GO" id="GO:0016020">
    <property type="term" value="C:membrane"/>
    <property type="evidence" value="ECO:0007669"/>
    <property type="project" value="UniProtKB-SubCell"/>
</dbReference>
<keyword evidence="5 6" id="KW-0472">Membrane</keyword>
<comment type="subcellular location">
    <subcellularLocation>
        <location evidence="1">Membrane</location>
        <topology evidence="1">Multi-pass membrane protein</topology>
    </subcellularLocation>
</comment>
<evidence type="ECO:0000259" key="7">
    <source>
        <dbReference type="PROSITE" id="PS50850"/>
    </source>
</evidence>
<feature type="transmembrane region" description="Helical" evidence="6">
    <location>
        <begin position="79"/>
        <end position="96"/>
    </location>
</feature>
<dbReference type="EMBL" id="FQUS01000026">
    <property type="protein sequence ID" value="SHG38356.1"/>
    <property type="molecule type" value="Genomic_DNA"/>
</dbReference>
<dbReference type="InterPro" id="IPR001958">
    <property type="entry name" value="Tet-R_TetA/multi-R_MdtG-like"/>
</dbReference>
<keyword evidence="9" id="KW-1185">Reference proteome</keyword>
<feature type="domain" description="Major facilitator superfamily (MFS) profile" evidence="7">
    <location>
        <begin position="5"/>
        <end position="404"/>
    </location>
</feature>
<feature type="transmembrane region" description="Helical" evidence="6">
    <location>
        <begin position="317"/>
        <end position="340"/>
    </location>
</feature>
<evidence type="ECO:0000256" key="2">
    <source>
        <dbReference type="ARBA" id="ARBA00022448"/>
    </source>
</evidence>
<dbReference type="SUPFAM" id="SSF103473">
    <property type="entry name" value="MFS general substrate transporter"/>
    <property type="match status" value="1"/>
</dbReference>
<sequence length="407" mass="44106">MKKKEIVILLFCLFLVMIGYGLTLPILPFLVEQSARSNELFTLSPAMHVGLMTGIFPLMQFFAAPLWGRWSDRIGRPPVLATGMGGYALSLILFGWTDGLMLLYVLRIAGGLFSAAVLPTVNSWVTDLSPVKNRGKVLAWTGGGASLGVIFGPVLSSFFMDVNWFEGWSWKLLAANAYTVPFLIAGGFSVLALMGVLFWLSDVPSQSKSSSFQQGNLSFLSIIKGEMLPILIYALIAQGALSMFESTYALHAQQILGYSVLEMGFIFMACALGMSISQIGLTGFLIDHWGEERLLPVGYLLVGLSLFLLMFANAFVLIITVVSILALGMALVTPSLASLTSKIEESRVGERMGLLASISSLGLAAGSFIGAGLYSLDIHLPYFSFSIVVLVVPVYIIKRYLNSEISQ</sequence>
<feature type="transmembrane region" description="Helical" evidence="6">
    <location>
        <begin position="293"/>
        <end position="311"/>
    </location>
</feature>
<evidence type="ECO:0000256" key="1">
    <source>
        <dbReference type="ARBA" id="ARBA00004141"/>
    </source>
</evidence>
<keyword evidence="4 6" id="KW-1133">Transmembrane helix</keyword>
<feature type="transmembrane region" description="Helical" evidence="6">
    <location>
        <begin position="102"/>
        <end position="125"/>
    </location>
</feature>
<evidence type="ECO:0000313" key="8">
    <source>
        <dbReference type="EMBL" id="SHG38356.1"/>
    </source>
</evidence>
<dbReference type="PANTHER" id="PTHR23506:SF23">
    <property type="entry name" value="GH10249P"/>
    <property type="match status" value="1"/>
</dbReference>
<dbReference type="PROSITE" id="PS50850">
    <property type="entry name" value="MFS"/>
    <property type="match status" value="1"/>
</dbReference>
<dbReference type="GO" id="GO:0022857">
    <property type="term" value="F:transmembrane transporter activity"/>
    <property type="evidence" value="ECO:0007669"/>
    <property type="project" value="InterPro"/>
</dbReference>
<evidence type="ECO:0000256" key="6">
    <source>
        <dbReference type="SAM" id="Phobius"/>
    </source>
</evidence>
<dbReference type="OrthoDB" id="9793283at2"/>
<keyword evidence="3 6" id="KW-0812">Transmembrane</keyword>
<dbReference type="CDD" id="cd17325">
    <property type="entry name" value="MFS_MdtG_SLC18_like"/>
    <property type="match status" value="1"/>
</dbReference>
<dbReference type="PRINTS" id="PR01035">
    <property type="entry name" value="TCRTETA"/>
</dbReference>
<reference evidence="8 9" key="1">
    <citation type="submission" date="2016-11" db="EMBL/GenBank/DDBJ databases">
        <authorList>
            <person name="Jaros S."/>
            <person name="Januszkiewicz K."/>
            <person name="Wedrychowicz H."/>
        </authorList>
    </citation>
    <scope>NUCLEOTIDE SEQUENCE [LARGE SCALE GENOMIC DNA]</scope>
    <source>
        <strain evidence="8 9">DSM 21986</strain>
    </source>
</reference>
<dbReference type="InterPro" id="IPR050930">
    <property type="entry name" value="MFS_Vesicular_Transporter"/>
</dbReference>
<name>A0A1M5JCL9_9BACT</name>
<evidence type="ECO:0000313" key="9">
    <source>
        <dbReference type="Proteomes" id="UP000184041"/>
    </source>
</evidence>
<dbReference type="PANTHER" id="PTHR23506">
    <property type="entry name" value="GH10249P"/>
    <property type="match status" value="1"/>
</dbReference>
<feature type="transmembrane region" description="Helical" evidence="6">
    <location>
        <begin position="221"/>
        <end position="244"/>
    </location>
</feature>
<feature type="transmembrane region" description="Helical" evidence="6">
    <location>
        <begin position="264"/>
        <end position="286"/>
    </location>
</feature>
<keyword evidence="2" id="KW-0813">Transport</keyword>
<feature type="transmembrane region" description="Helical" evidence="6">
    <location>
        <begin position="137"/>
        <end position="160"/>
    </location>
</feature>
<dbReference type="Pfam" id="PF07690">
    <property type="entry name" value="MFS_1"/>
    <property type="match status" value="1"/>
</dbReference>
<feature type="transmembrane region" description="Helical" evidence="6">
    <location>
        <begin position="7"/>
        <end position="27"/>
    </location>
</feature>
<evidence type="ECO:0000256" key="5">
    <source>
        <dbReference type="ARBA" id="ARBA00023136"/>
    </source>
</evidence>
<feature type="transmembrane region" description="Helical" evidence="6">
    <location>
        <begin position="380"/>
        <end position="397"/>
    </location>
</feature>
<feature type="transmembrane region" description="Helical" evidence="6">
    <location>
        <begin position="352"/>
        <end position="374"/>
    </location>
</feature>
<dbReference type="InterPro" id="IPR020846">
    <property type="entry name" value="MFS_dom"/>
</dbReference>
<evidence type="ECO:0000256" key="4">
    <source>
        <dbReference type="ARBA" id="ARBA00022989"/>
    </source>
</evidence>
<dbReference type="Gene3D" id="1.20.1250.20">
    <property type="entry name" value="MFS general substrate transporter like domains"/>
    <property type="match status" value="1"/>
</dbReference>
<accession>A0A1M5JCL9</accession>
<gene>
    <name evidence="8" type="ORF">SAMN05443144_12652</name>
</gene>
<dbReference type="STRING" id="1194090.SAMN05443144_12652"/>
<dbReference type="AlphaFoldDB" id="A0A1M5JCL9"/>
<evidence type="ECO:0000256" key="3">
    <source>
        <dbReference type="ARBA" id="ARBA00022692"/>
    </source>
</evidence>
<dbReference type="Proteomes" id="UP000184041">
    <property type="component" value="Unassembled WGS sequence"/>
</dbReference>
<organism evidence="8 9">
    <name type="scientific">Fodinibius roseus</name>
    <dbReference type="NCBI Taxonomy" id="1194090"/>
    <lineage>
        <taxon>Bacteria</taxon>
        <taxon>Pseudomonadati</taxon>
        <taxon>Balneolota</taxon>
        <taxon>Balneolia</taxon>
        <taxon>Balneolales</taxon>
        <taxon>Balneolaceae</taxon>
        <taxon>Fodinibius</taxon>
    </lineage>
</organism>